<keyword evidence="3" id="KW-1185">Reference proteome</keyword>
<evidence type="ECO:0000256" key="1">
    <source>
        <dbReference type="SAM" id="SignalP"/>
    </source>
</evidence>
<dbReference type="OrthoDB" id="442024at2759"/>
<accession>A0A812LGT3</accession>
<keyword evidence="1" id="KW-0732">Signal</keyword>
<evidence type="ECO:0000313" key="3">
    <source>
        <dbReference type="Proteomes" id="UP000604046"/>
    </source>
</evidence>
<organism evidence="2 3">
    <name type="scientific">Symbiodinium natans</name>
    <dbReference type="NCBI Taxonomy" id="878477"/>
    <lineage>
        <taxon>Eukaryota</taxon>
        <taxon>Sar</taxon>
        <taxon>Alveolata</taxon>
        <taxon>Dinophyceae</taxon>
        <taxon>Suessiales</taxon>
        <taxon>Symbiodiniaceae</taxon>
        <taxon>Symbiodinium</taxon>
    </lineage>
</organism>
<dbReference type="Gene3D" id="3.40.50.300">
    <property type="entry name" value="P-loop containing nucleotide triphosphate hydrolases"/>
    <property type="match status" value="1"/>
</dbReference>
<name>A0A812LGT3_9DINO</name>
<feature type="signal peptide" evidence="1">
    <location>
        <begin position="1"/>
        <end position="15"/>
    </location>
</feature>
<dbReference type="Proteomes" id="UP000604046">
    <property type="component" value="Unassembled WGS sequence"/>
</dbReference>
<proteinExistence type="predicted"/>
<reference evidence="2" key="1">
    <citation type="submission" date="2021-02" db="EMBL/GenBank/DDBJ databases">
        <authorList>
            <person name="Dougan E. K."/>
            <person name="Rhodes N."/>
            <person name="Thang M."/>
            <person name="Chan C."/>
        </authorList>
    </citation>
    <scope>NUCLEOTIDE SEQUENCE</scope>
</reference>
<gene>
    <name evidence="2" type="ORF">SNAT2548_LOCUS11718</name>
</gene>
<sequence length="346" mass="37811">MALWLFLLCAVPVQGALKDACESSALVQLQTGVARRREIDIVHILSMGREASCLVLNLASGNGSHPTIFEPLNGVVEGEAIVTMSTQQADSTLQCLYDCHSCTTGVINTGSMTSLQDYCSELEKMPEKMPYLVVKTTRIVDHGALVRAVPAQQLTSARFIVLLRDPRGVWASTKPNTGWAIHSIPLICELLALQALSLPELAAAVGERLLISVYEQWTLDTADFAGQVAHLVNEDVGEFQLLGKDAQKEVTELLPPKWVADLTKDELNQVETDKNCMVYMERVGYVAGSSETSQIKDHAGLVAALSPEETAALEQLRSKQSVLQTSVRDLPEEQKFVFEPAAKKHK</sequence>
<dbReference type="SUPFAM" id="SSF52540">
    <property type="entry name" value="P-loop containing nucleoside triphosphate hydrolases"/>
    <property type="match status" value="1"/>
</dbReference>
<protein>
    <recommendedName>
        <fullName evidence="4">Sulfotransferase domain-containing protein</fullName>
    </recommendedName>
</protein>
<comment type="caution">
    <text evidence="2">The sequence shown here is derived from an EMBL/GenBank/DDBJ whole genome shotgun (WGS) entry which is preliminary data.</text>
</comment>
<dbReference type="AlphaFoldDB" id="A0A812LGT3"/>
<evidence type="ECO:0008006" key="4">
    <source>
        <dbReference type="Google" id="ProtNLM"/>
    </source>
</evidence>
<dbReference type="InterPro" id="IPR027417">
    <property type="entry name" value="P-loop_NTPase"/>
</dbReference>
<dbReference type="EMBL" id="CAJNDS010001079">
    <property type="protein sequence ID" value="CAE7246432.1"/>
    <property type="molecule type" value="Genomic_DNA"/>
</dbReference>
<evidence type="ECO:0000313" key="2">
    <source>
        <dbReference type="EMBL" id="CAE7246432.1"/>
    </source>
</evidence>
<feature type="chain" id="PRO_5032467892" description="Sulfotransferase domain-containing protein" evidence="1">
    <location>
        <begin position="16"/>
        <end position="346"/>
    </location>
</feature>